<dbReference type="Proteomes" id="UP001176961">
    <property type="component" value="Unassembled WGS sequence"/>
</dbReference>
<protein>
    <submittedName>
        <fullName evidence="3">Uncharacterized protein</fullName>
    </submittedName>
</protein>
<keyword evidence="2" id="KW-0732">Signal</keyword>
<dbReference type="EMBL" id="CATQJL010000305">
    <property type="protein sequence ID" value="CAJ0600938.1"/>
    <property type="molecule type" value="Genomic_DNA"/>
</dbReference>
<evidence type="ECO:0000256" key="2">
    <source>
        <dbReference type="SAM" id="SignalP"/>
    </source>
</evidence>
<evidence type="ECO:0000313" key="4">
    <source>
        <dbReference type="Proteomes" id="UP001176961"/>
    </source>
</evidence>
<sequence>MIIYCLVMLLIEAVKAQFPFFADNAQLFFDQQQQQQQPFIFPSQTESRQQWMLPEITTPAPIEHIEDVPNPDLEEGIFPLPDPKSWPKGPDWNDPRNTWEGINGWTSDRSSSNNMDS</sequence>
<feature type="compositionally biased region" description="Polar residues" evidence="1">
    <location>
        <begin position="104"/>
        <end position="117"/>
    </location>
</feature>
<accession>A0AA36GZJ2</accession>
<dbReference type="AlphaFoldDB" id="A0AA36GZJ2"/>
<proteinExistence type="predicted"/>
<keyword evidence="4" id="KW-1185">Reference proteome</keyword>
<feature type="chain" id="PRO_5041458897" evidence="2">
    <location>
        <begin position="17"/>
        <end position="117"/>
    </location>
</feature>
<gene>
    <name evidence="3" type="ORF">CYNAS_LOCUS12921</name>
</gene>
<reference evidence="3" key="1">
    <citation type="submission" date="2023-07" db="EMBL/GenBank/DDBJ databases">
        <authorList>
            <consortium name="CYATHOMIX"/>
        </authorList>
    </citation>
    <scope>NUCLEOTIDE SEQUENCE</scope>
    <source>
        <strain evidence="3">N/A</strain>
    </source>
</reference>
<comment type="caution">
    <text evidence="3">The sequence shown here is derived from an EMBL/GenBank/DDBJ whole genome shotgun (WGS) entry which is preliminary data.</text>
</comment>
<name>A0AA36GZJ2_CYLNA</name>
<evidence type="ECO:0000256" key="1">
    <source>
        <dbReference type="SAM" id="MobiDB-lite"/>
    </source>
</evidence>
<organism evidence="3 4">
    <name type="scientific">Cylicocyclus nassatus</name>
    <name type="common">Nematode worm</name>
    <dbReference type="NCBI Taxonomy" id="53992"/>
    <lineage>
        <taxon>Eukaryota</taxon>
        <taxon>Metazoa</taxon>
        <taxon>Ecdysozoa</taxon>
        <taxon>Nematoda</taxon>
        <taxon>Chromadorea</taxon>
        <taxon>Rhabditida</taxon>
        <taxon>Rhabditina</taxon>
        <taxon>Rhabditomorpha</taxon>
        <taxon>Strongyloidea</taxon>
        <taxon>Strongylidae</taxon>
        <taxon>Cylicocyclus</taxon>
    </lineage>
</organism>
<feature type="region of interest" description="Disordered" evidence="1">
    <location>
        <begin position="70"/>
        <end position="117"/>
    </location>
</feature>
<feature type="signal peptide" evidence="2">
    <location>
        <begin position="1"/>
        <end position="16"/>
    </location>
</feature>
<evidence type="ECO:0000313" key="3">
    <source>
        <dbReference type="EMBL" id="CAJ0600938.1"/>
    </source>
</evidence>